<proteinExistence type="inferred from homology"/>
<dbReference type="GO" id="GO:0016020">
    <property type="term" value="C:membrane"/>
    <property type="evidence" value="ECO:0007669"/>
    <property type="project" value="UniProtKB-SubCell"/>
</dbReference>
<evidence type="ECO:0000256" key="6">
    <source>
        <dbReference type="RuleBase" id="RU000477"/>
    </source>
</evidence>
<reference evidence="9" key="2">
    <citation type="submission" date="2016-02" db="EMBL/GenBank/DDBJ databases">
        <title>Draft genome sequence of five rapidly growing Mycobacterium species.</title>
        <authorList>
            <person name="Katahira K."/>
            <person name="Gotou Y."/>
            <person name="Iida K."/>
            <person name="Ogura Y."/>
            <person name="Hayashi T."/>
        </authorList>
    </citation>
    <scope>NUCLEOTIDE SEQUENCE [LARGE SCALE GENOMIC DNA]</scope>
    <source>
        <strain evidence="9">JCM15298</strain>
    </source>
</reference>
<keyword evidence="4 7" id="KW-1133">Transmembrane helix</keyword>
<dbReference type="EMBL" id="BCSY01000068">
    <property type="protein sequence ID" value="GAS97053.1"/>
    <property type="molecule type" value="Genomic_DNA"/>
</dbReference>
<feature type="transmembrane region" description="Helical" evidence="7">
    <location>
        <begin position="133"/>
        <end position="152"/>
    </location>
</feature>
<evidence type="ECO:0000256" key="3">
    <source>
        <dbReference type="ARBA" id="ARBA00022692"/>
    </source>
</evidence>
<dbReference type="PANTHER" id="PTHR45724">
    <property type="entry name" value="AQUAPORIN NIP2-1"/>
    <property type="match status" value="1"/>
</dbReference>
<dbReference type="Gene3D" id="1.20.1080.10">
    <property type="entry name" value="Glycerol uptake facilitator protein"/>
    <property type="match status" value="1"/>
</dbReference>
<dbReference type="GO" id="GO:0015267">
    <property type="term" value="F:channel activity"/>
    <property type="evidence" value="ECO:0007669"/>
    <property type="project" value="InterPro"/>
</dbReference>
<feature type="transmembrane region" description="Helical" evidence="7">
    <location>
        <begin position="93"/>
        <end position="113"/>
    </location>
</feature>
<evidence type="ECO:0000313" key="8">
    <source>
        <dbReference type="EMBL" id="GAS97053.1"/>
    </source>
</evidence>
<dbReference type="PRINTS" id="PR00783">
    <property type="entry name" value="MINTRINSICP"/>
</dbReference>
<dbReference type="STRING" id="228230.RMCC_4019"/>
<dbReference type="Pfam" id="PF00230">
    <property type="entry name" value="MIP"/>
    <property type="match status" value="1"/>
</dbReference>
<feature type="transmembrane region" description="Helical" evidence="7">
    <location>
        <begin position="48"/>
        <end position="66"/>
    </location>
</feature>
<feature type="transmembrane region" description="Helical" evidence="7">
    <location>
        <begin position="23"/>
        <end position="42"/>
    </location>
</feature>
<dbReference type="InterPro" id="IPR034294">
    <property type="entry name" value="Aquaporin_transptr"/>
</dbReference>
<dbReference type="InterPro" id="IPR000425">
    <property type="entry name" value="MIP"/>
</dbReference>
<evidence type="ECO:0000256" key="4">
    <source>
        <dbReference type="ARBA" id="ARBA00022989"/>
    </source>
</evidence>
<comment type="subcellular location">
    <subcellularLocation>
        <location evidence="1">Membrane</location>
        <topology evidence="1">Multi-pass membrane protein</topology>
    </subcellularLocation>
</comment>
<keyword evidence="5 7" id="KW-0472">Membrane</keyword>
<evidence type="ECO:0000256" key="1">
    <source>
        <dbReference type="ARBA" id="ARBA00004141"/>
    </source>
</evidence>
<feature type="transmembrane region" description="Helical" evidence="7">
    <location>
        <begin position="164"/>
        <end position="187"/>
    </location>
</feature>
<dbReference type="InterPro" id="IPR023271">
    <property type="entry name" value="Aquaporin-like"/>
</dbReference>
<organism evidence="8 9">
    <name type="scientific">Mycolicibacterium canariasense</name>
    <name type="common">Mycobacterium canariasense</name>
    <dbReference type="NCBI Taxonomy" id="228230"/>
    <lineage>
        <taxon>Bacteria</taxon>
        <taxon>Bacillati</taxon>
        <taxon>Actinomycetota</taxon>
        <taxon>Actinomycetes</taxon>
        <taxon>Mycobacteriales</taxon>
        <taxon>Mycobacteriaceae</taxon>
        <taxon>Mycolicibacterium</taxon>
    </lineage>
</organism>
<name>A0A124E2J9_MYCCR</name>
<keyword evidence="3 6" id="KW-0812">Transmembrane</keyword>
<dbReference type="PROSITE" id="PS00221">
    <property type="entry name" value="MIP"/>
    <property type="match status" value="2"/>
</dbReference>
<comment type="caution">
    <text evidence="8">The sequence shown here is derived from an EMBL/GenBank/DDBJ whole genome shotgun (WGS) entry which is preliminary data.</text>
</comment>
<evidence type="ECO:0000256" key="2">
    <source>
        <dbReference type="ARBA" id="ARBA00022448"/>
    </source>
</evidence>
<accession>A0A124E2J9</accession>
<dbReference type="InterPro" id="IPR022357">
    <property type="entry name" value="MIP_CS"/>
</dbReference>
<evidence type="ECO:0000313" key="9">
    <source>
        <dbReference type="Proteomes" id="UP000069443"/>
    </source>
</evidence>
<reference evidence="9" key="1">
    <citation type="journal article" date="2016" name="Genome Announc.">
        <title>Draft Genome Sequences of Five Rapidly Growing Mycobacterium Species, M. thermoresistibile, M. fortuitum subsp. acetamidolyticum, M. canariasense, M. brisbanense, and M. novocastrense.</title>
        <authorList>
            <person name="Katahira K."/>
            <person name="Ogura Y."/>
            <person name="Gotoh Y."/>
            <person name="Hayashi T."/>
        </authorList>
    </citation>
    <scope>NUCLEOTIDE SEQUENCE [LARGE SCALE GENOMIC DNA]</scope>
    <source>
        <strain evidence="9">JCM15298</strain>
    </source>
</reference>
<keyword evidence="9" id="KW-1185">Reference proteome</keyword>
<sequence length="233" mass="23689">MEALSTPAKHAGPTYTKRSRARAAYATEAIGTFVLVFTVGASTVERSPLTPVAAGAALMVMVYAGGHISGGHYNPAVTLAVWARRRIGLRDAAVYWVVQIGAGLVAGGAVSLLTGLDHLPSPGRIALAGDHLVAAFVSELVFTFALCFVVLNTATSKDHRGNSFYGLAIGLTVTAGAVAVGAVSGAAFNPAVSIGNAVVGVLAWPTLWVYVVAQLAAGGAAALAFMMLNPGDR</sequence>
<dbReference type="PANTHER" id="PTHR45724:SF13">
    <property type="entry name" value="AQUAPORIN NIP1-1-RELATED"/>
    <property type="match status" value="1"/>
</dbReference>
<protein>
    <submittedName>
        <fullName evidence="8">Permease, glycerol uptake facilitator</fullName>
    </submittedName>
</protein>
<evidence type="ECO:0000256" key="5">
    <source>
        <dbReference type="ARBA" id="ARBA00023136"/>
    </source>
</evidence>
<dbReference type="AlphaFoldDB" id="A0A124E2J9"/>
<gene>
    <name evidence="8" type="ORF">RMCC_4019</name>
</gene>
<feature type="transmembrane region" description="Helical" evidence="7">
    <location>
        <begin position="207"/>
        <end position="228"/>
    </location>
</feature>
<dbReference type="Proteomes" id="UP000069443">
    <property type="component" value="Unassembled WGS sequence"/>
</dbReference>
<dbReference type="RefSeq" id="WP_084395307.1">
    <property type="nucleotide sequence ID" value="NZ_BCSY01000068.1"/>
</dbReference>
<comment type="similarity">
    <text evidence="6">Belongs to the MIP/aquaporin (TC 1.A.8) family.</text>
</comment>
<keyword evidence="2 6" id="KW-0813">Transport</keyword>
<dbReference type="SUPFAM" id="SSF81338">
    <property type="entry name" value="Aquaporin-like"/>
    <property type="match status" value="1"/>
</dbReference>
<evidence type="ECO:0000256" key="7">
    <source>
        <dbReference type="SAM" id="Phobius"/>
    </source>
</evidence>
<dbReference type="OrthoDB" id="9807293at2"/>